<evidence type="ECO:0000256" key="12">
    <source>
        <dbReference type="ARBA" id="ARBA00023157"/>
    </source>
</evidence>
<keyword evidence="8" id="KW-0735">Signal-anchor</keyword>
<dbReference type="AlphaFoldDB" id="A0AAU7DMX7"/>
<keyword evidence="11" id="KW-0472">Membrane</keyword>
<evidence type="ECO:0000256" key="6">
    <source>
        <dbReference type="ARBA" id="ARBA00022723"/>
    </source>
</evidence>
<proteinExistence type="predicted"/>
<evidence type="ECO:0000256" key="9">
    <source>
        <dbReference type="ARBA" id="ARBA00022989"/>
    </source>
</evidence>
<evidence type="ECO:0000256" key="13">
    <source>
        <dbReference type="ARBA" id="ARBA00023180"/>
    </source>
</evidence>
<comment type="subcellular location">
    <subcellularLocation>
        <location evidence="2">Endoplasmic reticulum membrane</location>
        <topology evidence="2">Single-pass type II membrane protein</topology>
    </subcellularLocation>
    <subcellularLocation>
        <location evidence="1">Golgi apparatus membrane</location>
        <topology evidence="1">Single-pass type II membrane protein</topology>
    </subcellularLocation>
</comment>
<keyword evidence="13" id="KW-0325">Glycoprotein</keyword>
<keyword evidence="10" id="KW-0333">Golgi apparatus</keyword>
<keyword evidence="4" id="KW-0808">Transferase</keyword>
<keyword evidence="7" id="KW-0256">Endoplasmic reticulum</keyword>
<evidence type="ECO:0000256" key="7">
    <source>
        <dbReference type="ARBA" id="ARBA00022824"/>
    </source>
</evidence>
<evidence type="ECO:0000256" key="10">
    <source>
        <dbReference type="ARBA" id="ARBA00023034"/>
    </source>
</evidence>
<dbReference type="GO" id="GO:0015012">
    <property type="term" value="P:heparan sulfate proteoglycan biosynthetic process"/>
    <property type="evidence" value="ECO:0007669"/>
    <property type="project" value="TreeGrafter"/>
</dbReference>
<dbReference type="InterPro" id="IPR043538">
    <property type="entry name" value="XYLT"/>
</dbReference>
<evidence type="ECO:0000313" key="15">
    <source>
        <dbReference type="EMBL" id="XBH18388.1"/>
    </source>
</evidence>
<dbReference type="InterPro" id="IPR003406">
    <property type="entry name" value="Glyco_trans_14"/>
</dbReference>
<dbReference type="GO" id="GO:0046872">
    <property type="term" value="F:metal ion binding"/>
    <property type="evidence" value="ECO:0007669"/>
    <property type="project" value="UniProtKB-KW"/>
</dbReference>
<keyword evidence="5" id="KW-0812">Transmembrane</keyword>
<evidence type="ECO:0000256" key="8">
    <source>
        <dbReference type="ARBA" id="ARBA00022968"/>
    </source>
</evidence>
<dbReference type="GO" id="GO:0050650">
    <property type="term" value="P:chondroitin sulfate proteoglycan biosynthetic process"/>
    <property type="evidence" value="ECO:0007669"/>
    <property type="project" value="TreeGrafter"/>
</dbReference>
<evidence type="ECO:0000256" key="1">
    <source>
        <dbReference type="ARBA" id="ARBA00004323"/>
    </source>
</evidence>
<keyword evidence="9" id="KW-1133">Transmembrane helix</keyword>
<sequence length="285" mass="32367">MSQIGFVIITHTAPEQIVRLIRTVNLVYANPPIVLHHDFDQSPLLISLPANVQVVRPHISTRWCGYSVVQATLAALALLYASPAKPDWFALLSGACYPTKPAKAVISDLENGGFDAHMDYHLIDPSHLDSELQCEWYRRYYSLKFGLAKLDRRALPPFIAKLTSPYSKNHTRCYAGSEWFTGNRRVAEYILGSKEQYSWLAKHLQGRHCPDETYFQTVVCNAPAFRLSKNNYRFIDWSSGAAHPKTLETDDLESILGSSAHFARKFAPDSRVLNRLDDYLEIRHS</sequence>
<dbReference type="RefSeq" id="WP_348263613.1">
    <property type="nucleotide sequence ID" value="NZ_CP121196.1"/>
</dbReference>
<gene>
    <name evidence="15" type="ORF">P8935_03415</name>
</gene>
<keyword evidence="3" id="KW-0328">Glycosyltransferase</keyword>
<name>A0AAU7DMX7_9BACT</name>
<accession>A0AAU7DMX7</accession>
<dbReference type="PANTHER" id="PTHR46025">
    <property type="entry name" value="XYLOSYLTRANSFERASE OXT"/>
    <property type="match status" value="1"/>
</dbReference>
<dbReference type="Pfam" id="PF02485">
    <property type="entry name" value="Branch"/>
    <property type="match status" value="1"/>
</dbReference>
<dbReference type="EMBL" id="CP121196">
    <property type="protein sequence ID" value="XBH18388.1"/>
    <property type="molecule type" value="Genomic_DNA"/>
</dbReference>
<dbReference type="GO" id="GO:0016020">
    <property type="term" value="C:membrane"/>
    <property type="evidence" value="ECO:0007669"/>
    <property type="project" value="InterPro"/>
</dbReference>
<evidence type="ECO:0000256" key="4">
    <source>
        <dbReference type="ARBA" id="ARBA00022679"/>
    </source>
</evidence>
<organism evidence="15">
    <name type="scientific">Telmatobacter sp. DSM 110680</name>
    <dbReference type="NCBI Taxonomy" id="3036704"/>
    <lineage>
        <taxon>Bacteria</taxon>
        <taxon>Pseudomonadati</taxon>
        <taxon>Acidobacteriota</taxon>
        <taxon>Terriglobia</taxon>
        <taxon>Terriglobales</taxon>
        <taxon>Acidobacteriaceae</taxon>
        <taxon>Telmatobacter</taxon>
    </lineage>
</organism>
<keyword evidence="12" id="KW-1015">Disulfide bond</keyword>
<evidence type="ECO:0000256" key="2">
    <source>
        <dbReference type="ARBA" id="ARBA00004648"/>
    </source>
</evidence>
<keyword evidence="6" id="KW-0479">Metal-binding</keyword>
<evidence type="ECO:0000256" key="5">
    <source>
        <dbReference type="ARBA" id="ARBA00022692"/>
    </source>
</evidence>
<evidence type="ECO:0000256" key="3">
    <source>
        <dbReference type="ARBA" id="ARBA00022676"/>
    </source>
</evidence>
<protein>
    <recommendedName>
        <fullName evidence="14">Peptide O-xylosyltransferase</fullName>
    </recommendedName>
</protein>
<evidence type="ECO:0000256" key="11">
    <source>
        <dbReference type="ARBA" id="ARBA00023136"/>
    </source>
</evidence>
<evidence type="ECO:0000256" key="14">
    <source>
        <dbReference type="ARBA" id="ARBA00042865"/>
    </source>
</evidence>
<dbReference type="PANTHER" id="PTHR46025:SF3">
    <property type="entry name" value="XYLOSYLTRANSFERASE OXT"/>
    <property type="match status" value="1"/>
</dbReference>
<dbReference type="GO" id="GO:0030158">
    <property type="term" value="F:protein xylosyltransferase activity"/>
    <property type="evidence" value="ECO:0007669"/>
    <property type="project" value="InterPro"/>
</dbReference>
<reference evidence="15" key="1">
    <citation type="submission" date="2023-03" db="EMBL/GenBank/DDBJ databases">
        <title>Edaphobacter sp.</title>
        <authorList>
            <person name="Huber K.J."/>
            <person name="Papendorf J."/>
            <person name="Pilke C."/>
            <person name="Bunk B."/>
            <person name="Sproeer C."/>
            <person name="Pester M."/>
        </authorList>
    </citation>
    <scope>NUCLEOTIDE SEQUENCE</scope>
    <source>
        <strain evidence="15">DSM 110680</strain>
    </source>
</reference>